<keyword evidence="5" id="KW-0238">DNA-binding</keyword>
<evidence type="ECO:0000256" key="5">
    <source>
        <dbReference type="ARBA" id="ARBA00023125"/>
    </source>
</evidence>
<evidence type="ECO:0000256" key="6">
    <source>
        <dbReference type="ARBA" id="ARBA00023242"/>
    </source>
</evidence>
<evidence type="ECO:0000256" key="3">
    <source>
        <dbReference type="ARBA" id="ARBA00022771"/>
    </source>
</evidence>
<evidence type="ECO:0000313" key="10">
    <source>
        <dbReference type="EMBL" id="RZB52822.1"/>
    </source>
</evidence>
<dbReference type="GO" id="GO:0046983">
    <property type="term" value="F:protein dimerization activity"/>
    <property type="evidence" value="ECO:0007669"/>
    <property type="project" value="InterPro"/>
</dbReference>
<evidence type="ECO:0000313" key="11">
    <source>
        <dbReference type="Proteomes" id="UP000289340"/>
    </source>
</evidence>
<feature type="non-terminal residue" evidence="10">
    <location>
        <position position="1"/>
    </location>
</feature>
<dbReference type="PROSITE" id="PS50808">
    <property type="entry name" value="ZF_BED"/>
    <property type="match status" value="1"/>
</dbReference>
<evidence type="ECO:0000256" key="7">
    <source>
        <dbReference type="PROSITE-ProRule" id="PRU00027"/>
    </source>
</evidence>
<dbReference type="Proteomes" id="UP000289340">
    <property type="component" value="Chromosome 18"/>
</dbReference>
<dbReference type="AlphaFoldDB" id="A0A445FV84"/>
<name>A0A445FV84_GLYSO</name>
<keyword evidence="6" id="KW-0539">Nucleus</keyword>
<dbReference type="Pfam" id="PF05699">
    <property type="entry name" value="Dimer_Tnp_hAT"/>
    <property type="match status" value="1"/>
</dbReference>
<protein>
    <recommendedName>
        <fullName evidence="9">BED-type domain-containing protein</fullName>
    </recommendedName>
</protein>
<evidence type="ECO:0000256" key="1">
    <source>
        <dbReference type="ARBA" id="ARBA00004123"/>
    </source>
</evidence>
<feature type="domain" description="BED-type" evidence="9">
    <location>
        <begin position="78"/>
        <end position="140"/>
    </location>
</feature>
<comment type="caution">
    <text evidence="10">The sequence shown here is derived from an EMBL/GenBank/DDBJ whole genome shotgun (WGS) entry which is preliminary data.</text>
</comment>
<evidence type="ECO:0000259" key="9">
    <source>
        <dbReference type="PROSITE" id="PS50808"/>
    </source>
</evidence>
<dbReference type="GO" id="GO:0003677">
    <property type="term" value="F:DNA binding"/>
    <property type="evidence" value="ECO:0007669"/>
    <property type="project" value="UniProtKB-KW"/>
</dbReference>
<dbReference type="GO" id="GO:0005634">
    <property type="term" value="C:nucleus"/>
    <property type="evidence" value="ECO:0007669"/>
    <property type="project" value="UniProtKB-SubCell"/>
</dbReference>
<evidence type="ECO:0000256" key="2">
    <source>
        <dbReference type="ARBA" id="ARBA00022723"/>
    </source>
</evidence>
<accession>A0A445FV84</accession>
<proteinExistence type="predicted"/>
<keyword evidence="2" id="KW-0479">Metal-binding</keyword>
<dbReference type="InterPro" id="IPR012337">
    <property type="entry name" value="RNaseH-like_sf"/>
</dbReference>
<sequence>WFFLLVDGFTSHLQRRLLLDNGFFFNNFLHWQFCKHSCCLRFSSSLVPINVVSCLWVCLLCCERFLVSEMFASSEYQDDHAPLWSFVTIKEKIGDGGGNRLWSCNFCEKVVKSSYSRVKTHLLRICGSGIATCPKVTNAYLVDLRRVCEETENRLKSKNFPLPTNKRTPTPPTLPPKRRKSSSIESAFNIEDRNHLRAEIARMFYSAGLSFHLARNPHFVSSCSFATNCNLSGFLPPSYNALRTSLLQQERSHIERLLQPIKSMWSLKGVTLVADGWTDAQRRPLINFMAISEEGPMFLKAIDRSKEYKDKHYMFDLLKDVIKEVGLQNVVQVITDNDHVCKAAGLLIEAEFLHIFWTPCVVHTLNLGVKNVCAAKNVDGDENVFNECGWIAEVIGDASFIKVFIMTHSMRLAIFNEFSSLKLLSIAETRFASMIVMLKRLKFLKRCLQNMVISDQWNSYREDDVRKVAHVKELILNDIWWDKVDYILSFMDPIYSMIRICDTDASNLHLVYEMWDSMIEKVKTTIYRHDEVLENEVSSFFEVIHEILNSRWSKSCNPLHCLAHSLNPRYYSDNWLNEVPNRVPSHRDDELSSQRNKCLKKYFPHVNVRTKVYEEFSKFSSCAGDFGSFDSIEDRWALDPKTWWVMHGSSTAILQKLALKLLVQPCSSSCCERNWSTYSFIHSLKRNKMDPKRAEDLVFVHSNLRLLSRKEEGYKKGETRLWDINGDVHDPLDDSAGVLEMADFSLDEPDLEAMLFLDDGNGGEENETIRV</sequence>
<dbReference type="SUPFAM" id="SSF53098">
    <property type="entry name" value="Ribonuclease H-like"/>
    <property type="match status" value="1"/>
</dbReference>
<organism evidence="10 11">
    <name type="scientific">Glycine soja</name>
    <name type="common">Wild soybean</name>
    <dbReference type="NCBI Taxonomy" id="3848"/>
    <lineage>
        <taxon>Eukaryota</taxon>
        <taxon>Viridiplantae</taxon>
        <taxon>Streptophyta</taxon>
        <taxon>Embryophyta</taxon>
        <taxon>Tracheophyta</taxon>
        <taxon>Spermatophyta</taxon>
        <taxon>Magnoliopsida</taxon>
        <taxon>eudicotyledons</taxon>
        <taxon>Gunneridae</taxon>
        <taxon>Pentapetalae</taxon>
        <taxon>rosids</taxon>
        <taxon>fabids</taxon>
        <taxon>Fabales</taxon>
        <taxon>Fabaceae</taxon>
        <taxon>Papilionoideae</taxon>
        <taxon>50 kb inversion clade</taxon>
        <taxon>NPAAA clade</taxon>
        <taxon>indigoferoid/millettioid clade</taxon>
        <taxon>Phaseoleae</taxon>
        <taxon>Glycine</taxon>
        <taxon>Glycine subgen. Soja</taxon>
    </lineage>
</organism>
<dbReference type="Pfam" id="PF04937">
    <property type="entry name" value="DUF659"/>
    <property type="match status" value="1"/>
</dbReference>
<dbReference type="GO" id="GO:0008270">
    <property type="term" value="F:zinc ion binding"/>
    <property type="evidence" value="ECO:0007669"/>
    <property type="project" value="UniProtKB-KW"/>
</dbReference>
<comment type="subcellular location">
    <subcellularLocation>
        <location evidence="1">Nucleus</location>
    </subcellularLocation>
</comment>
<reference evidence="10 11" key="1">
    <citation type="submission" date="2018-09" db="EMBL/GenBank/DDBJ databases">
        <title>A high-quality reference genome of wild soybean provides a powerful tool to mine soybean genomes.</title>
        <authorList>
            <person name="Xie M."/>
            <person name="Chung C.Y.L."/>
            <person name="Li M.-W."/>
            <person name="Wong F.-L."/>
            <person name="Chan T.-F."/>
            <person name="Lam H.-M."/>
        </authorList>
    </citation>
    <scope>NUCLEOTIDE SEQUENCE [LARGE SCALE GENOMIC DNA]</scope>
    <source>
        <strain evidence="11">cv. W05</strain>
        <tissue evidence="10">Hypocotyl of etiolated seedlings</tissue>
    </source>
</reference>
<gene>
    <name evidence="10" type="ORF">D0Y65_049047</name>
</gene>
<keyword evidence="3 7" id="KW-0863">Zinc-finger</keyword>
<evidence type="ECO:0000256" key="4">
    <source>
        <dbReference type="ARBA" id="ARBA00022833"/>
    </source>
</evidence>
<feature type="region of interest" description="Disordered" evidence="8">
    <location>
        <begin position="158"/>
        <end position="183"/>
    </location>
</feature>
<dbReference type="PANTHER" id="PTHR32166:SF81">
    <property type="entry name" value="OS06G0658400 PROTEIN"/>
    <property type="match status" value="1"/>
</dbReference>
<keyword evidence="4" id="KW-0862">Zinc</keyword>
<evidence type="ECO:0000256" key="8">
    <source>
        <dbReference type="SAM" id="MobiDB-lite"/>
    </source>
</evidence>
<dbReference type="PANTHER" id="PTHR32166">
    <property type="entry name" value="OSJNBA0013A04.12 PROTEIN"/>
    <property type="match status" value="1"/>
</dbReference>
<dbReference type="InterPro" id="IPR003656">
    <property type="entry name" value="Znf_BED"/>
</dbReference>
<dbReference type="EMBL" id="QZWG01000018">
    <property type="protein sequence ID" value="RZB52822.1"/>
    <property type="molecule type" value="Genomic_DNA"/>
</dbReference>
<dbReference type="InterPro" id="IPR007021">
    <property type="entry name" value="DUF659"/>
</dbReference>
<keyword evidence="11" id="KW-1185">Reference proteome</keyword>
<dbReference type="InterPro" id="IPR008906">
    <property type="entry name" value="HATC_C_dom"/>
</dbReference>